<dbReference type="EMBL" id="JAUJWU010000002">
    <property type="protein sequence ID" value="MDN7245571.1"/>
    <property type="molecule type" value="Genomic_DNA"/>
</dbReference>
<dbReference type="SMART" id="SM00507">
    <property type="entry name" value="HNHc"/>
    <property type="match status" value="1"/>
</dbReference>
<dbReference type="Proteomes" id="UP001172142">
    <property type="component" value="Unassembled WGS sequence"/>
</dbReference>
<keyword evidence="2" id="KW-0255">Endonuclease</keyword>
<evidence type="ECO:0000313" key="3">
    <source>
        <dbReference type="Proteomes" id="UP001172142"/>
    </source>
</evidence>
<dbReference type="GO" id="GO:0004519">
    <property type="term" value="F:endonuclease activity"/>
    <property type="evidence" value="ECO:0007669"/>
    <property type="project" value="UniProtKB-KW"/>
</dbReference>
<keyword evidence="2" id="KW-0378">Hydrolase</keyword>
<dbReference type="CDD" id="cd00085">
    <property type="entry name" value="HNHc"/>
    <property type="match status" value="1"/>
</dbReference>
<comment type="caution">
    <text evidence="2">The sequence shown here is derived from an EMBL/GenBank/DDBJ whole genome shotgun (WGS) entry which is preliminary data.</text>
</comment>
<name>A0ABT8NCK6_9BACL</name>
<protein>
    <submittedName>
        <fullName evidence="2">HNH endonuclease</fullName>
    </submittedName>
</protein>
<gene>
    <name evidence="2" type="ORF">QWY13_08655</name>
</gene>
<evidence type="ECO:0000313" key="2">
    <source>
        <dbReference type="EMBL" id="MDN7245571.1"/>
    </source>
</evidence>
<organism evidence="2 3">
    <name type="scientific">Planococcus shenhongbingii</name>
    <dbReference type="NCBI Taxonomy" id="3058398"/>
    <lineage>
        <taxon>Bacteria</taxon>
        <taxon>Bacillati</taxon>
        <taxon>Bacillota</taxon>
        <taxon>Bacilli</taxon>
        <taxon>Bacillales</taxon>
        <taxon>Caryophanaceae</taxon>
        <taxon>Planococcus</taxon>
    </lineage>
</organism>
<dbReference type="Gene3D" id="1.10.30.50">
    <property type="match status" value="1"/>
</dbReference>
<sequence length="384" mass="45165">MSKKEFYKDIYHHKYHLLFENIVHIKVKTSSVVKGNEKVRIQKIINEISKFNENERLVIYKEHLKLFSSPYQDNLYFIIPQEISEKQVQQAVRSFNSKKNKKKRSQGTVDLQNKEERGVIKKVENPFVEKVENQLNINSTKELLKPRVEMTTEKDLSENKLLELPAIHSNKAEIKKIKSVTRFKGNLNPGKKVLTVTLRERNRYIVNSLKELYDNKCQVCGQKLKVGYKEFYSEVHHIQPLGKHNGPDIQDNMIVVCPNHHTLLDKGTISIDIAKKKVIHFLPEDELNGKSLLIKHRIRKEYIDYHDENIFLRQKDNFNSSRKVNYSDTVLFSDGENAEEVTLESFINRSLMNNMQRMLLNKSEGEKFTFNGFEYRVLKIKDIN</sequence>
<proteinExistence type="predicted"/>
<dbReference type="Pfam" id="PF13391">
    <property type="entry name" value="HNH_2"/>
    <property type="match status" value="1"/>
</dbReference>
<dbReference type="RefSeq" id="WP_301856203.1">
    <property type="nucleotide sequence ID" value="NZ_JAUJWU010000002.1"/>
</dbReference>
<evidence type="ECO:0000259" key="1">
    <source>
        <dbReference type="SMART" id="SM00507"/>
    </source>
</evidence>
<dbReference type="InterPro" id="IPR003615">
    <property type="entry name" value="HNH_nuc"/>
</dbReference>
<keyword evidence="3" id="KW-1185">Reference proteome</keyword>
<accession>A0ABT8NCK6</accession>
<keyword evidence="2" id="KW-0540">Nuclease</keyword>
<feature type="domain" description="HNH nuclease" evidence="1">
    <location>
        <begin position="205"/>
        <end position="262"/>
    </location>
</feature>
<reference evidence="2 3" key="1">
    <citation type="submission" date="2023-07" db="EMBL/GenBank/DDBJ databases">
        <title>Novel species in genus Planococcus.</title>
        <authorList>
            <person name="Ning S."/>
        </authorList>
    </citation>
    <scope>NUCLEOTIDE SEQUENCE [LARGE SCALE GENOMIC DNA]</scope>
    <source>
        <strain evidence="2 3">N017</strain>
    </source>
</reference>